<dbReference type="EMBL" id="MKJU01000030">
    <property type="protein sequence ID" value="OHU88682.1"/>
    <property type="molecule type" value="Genomic_DNA"/>
</dbReference>
<protein>
    <submittedName>
        <fullName evidence="1">Uncharacterized protein</fullName>
    </submittedName>
</protein>
<proteinExistence type="predicted"/>
<accession>A0A1S1MLN7</accession>
<sequence length="63" mass="6618">MNSLKTLIQVFGAATLLTLAGCSDGPAEETGEEVDEMITDAQNAVEDACENLKEAAKAENENC</sequence>
<reference evidence="1 2" key="1">
    <citation type="submission" date="2016-09" db="EMBL/GenBank/DDBJ databases">
        <title>Pseudoalteromonas amylolytica sp. nov., isolated from the surface seawater.</title>
        <authorList>
            <person name="Wu Y.-H."/>
            <person name="Cheng H."/>
            <person name="Jin X.-B."/>
            <person name="Wang C.-S."/>
            <person name="Xu X.-W."/>
        </authorList>
    </citation>
    <scope>NUCLEOTIDE SEQUENCE [LARGE SCALE GENOMIC DNA]</scope>
    <source>
        <strain evidence="1 2">JW1</strain>
    </source>
</reference>
<dbReference type="AlphaFoldDB" id="A0A1S1MLN7"/>
<dbReference type="Proteomes" id="UP000179786">
    <property type="component" value="Unassembled WGS sequence"/>
</dbReference>
<dbReference type="PROSITE" id="PS51257">
    <property type="entry name" value="PROKAR_LIPOPROTEIN"/>
    <property type="match status" value="1"/>
</dbReference>
<dbReference type="OrthoDB" id="6106414at2"/>
<dbReference type="RefSeq" id="WP_070986594.1">
    <property type="nucleotide sequence ID" value="NZ_MKJU01000030.1"/>
</dbReference>
<keyword evidence="2" id="KW-1185">Reference proteome</keyword>
<comment type="caution">
    <text evidence="1">The sequence shown here is derived from an EMBL/GenBank/DDBJ whole genome shotgun (WGS) entry which is preliminary data.</text>
</comment>
<organism evidence="1 2">
    <name type="scientific">Pseudoalteromonas amylolytica</name>
    <dbReference type="NCBI Taxonomy" id="1859457"/>
    <lineage>
        <taxon>Bacteria</taxon>
        <taxon>Pseudomonadati</taxon>
        <taxon>Pseudomonadota</taxon>
        <taxon>Gammaproteobacteria</taxon>
        <taxon>Alteromonadales</taxon>
        <taxon>Pseudoalteromonadaceae</taxon>
        <taxon>Pseudoalteromonas</taxon>
    </lineage>
</organism>
<evidence type="ECO:0000313" key="1">
    <source>
        <dbReference type="EMBL" id="OHU88682.1"/>
    </source>
</evidence>
<dbReference type="STRING" id="1859457.BET10_17795"/>
<name>A0A1S1MLN7_9GAMM</name>
<gene>
    <name evidence="1" type="ORF">BET10_17795</name>
</gene>
<evidence type="ECO:0000313" key="2">
    <source>
        <dbReference type="Proteomes" id="UP000179786"/>
    </source>
</evidence>